<feature type="compositionally biased region" description="Basic and acidic residues" evidence="5">
    <location>
        <begin position="545"/>
        <end position="554"/>
    </location>
</feature>
<accession>A0A4S8P140</accession>
<protein>
    <submittedName>
        <fullName evidence="8">Heme biosynthesis protein HemY</fullName>
    </submittedName>
</protein>
<name>A0A4S8P140_9HYPH</name>
<evidence type="ECO:0000256" key="5">
    <source>
        <dbReference type="SAM" id="MobiDB-lite"/>
    </source>
</evidence>
<feature type="transmembrane region" description="Helical" evidence="6">
    <location>
        <begin position="44"/>
        <end position="65"/>
    </location>
</feature>
<feature type="region of interest" description="Disordered" evidence="5">
    <location>
        <begin position="451"/>
        <end position="470"/>
    </location>
</feature>
<keyword evidence="4 6" id="KW-0472">Membrane</keyword>
<evidence type="ECO:0000313" key="9">
    <source>
        <dbReference type="Proteomes" id="UP000308828"/>
    </source>
</evidence>
<keyword evidence="2 6" id="KW-0812">Transmembrane</keyword>
<organism evidence="8 9">
    <name type="scientific">Peteryoungia ipomoeae</name>
    <dbReference type="NCBI Taxonomy" id="1210932"/>
    <lineage>
        <taxon>Bacteria</taxon>
        <taxon>Pseudomonadati</taxon>
        <taxon>Pseudomonadota</taxon>
        <taxon>Alphaproteobacteria</taxon>
        <taxon>Hyphomicrobiales</taxon>
        <taxon>Rhizobiaceae</taxon>
        <taxon>Peteryoungia</taxon>
    </lineage>
</organism>
<evidence type="ECO:0000313" key="8">
    <source>
        <dbReference type="EMBL" id="THV22382.1"/>
    </source>
</evidence>
<dbReference type="InterPro" id="IPR011990">
    <property type="entry name" value="TPR-like_helical_dom_sf"/>
</dbReference>
<evidence type="ECO:0000256" key="3">
    <source>
        <dbReference type="ARBA" id="ARBA00022989"/>
    </source>
</evidence>
<feature type="transmembrane region" description="Helical" evidence="6">
    <location>
        <begin position="86"/>
        <end position="105"/>
    </location>
</feature>
<keyword evidence="3 6" id="KW-1133">Transmembrane helix</keyword>
<dbReference type="GO" id="GO:0016020">
    <property type="term" value="C:membrane"/>
    <property type="evidence" value="ECO:0007669"/>
    <property type="project" value="UniProtKB-SubCell"/>
</dbReference>
<dbReference type="Gene3D" id="1.25.40.10">
    <property type="entry name" value="Tetratricopeptide repeat domain"/>
    <property type="match status" value="1"/>
</dbReference>
<dbReference type="RefSeq" id="WP_136599152.1">
    <property type="nucleotide sequence ID" value="NZ_STGV01000004.1"/>
</dbReference>
<evidence type="ECO:0000259" key="7">
    <source>
        <dbReference type="Pfam" id="PF07219"/>
    </source>
</evidence>
<dbReference type="Proteomes" id="UP000308828">
    <property type="component" value="Unassembled WGS sequence"/>
</dbReference>
<dbReference type="OrthoDB" id="9798343at2"/>
<comment type="caution">
    <text evidence="8">The sequence shown here is derived from an EMBL/GenBank/DDBJ whole genome shotgun (WGS) entry which is preliminary data.</text>
</comment>
<feature type="region of interest" description="Disordered" evidence="5">
    <location>
        <begin position="477"/>
        <end position="554"/>
    </location>
</feature>
<dbReference type="InterPro" id="IPR016982">
    <property type="entry name" value="Mms48"/>
</dbReference>
<sequence length="554" mass="60945">MQTVVKLLFFFLLVLAVGYGFSWIADRPGDLWLEWQGQRYQTDLIVAITALVALIVVTMVAWWLLRSLWTSPHAMKRYFRARKRDRGYQALSTGLIAAGAGNAVLARRMSSRARSLIRADQEPLIMVLDAQAALIEGRHDEARQLFQRMADDPETRELGLRGLYVEATRLGAHEAARQYAETAAEHAPYLPWAAKATLEHRSRAGHFDDAVRLLDQQRIANVLDRHEADRLKAVLLTAKAESQLEADPSGARDTAMKAIKLAKDLVPASIVAARAYQREDNLRKAAHILEQAWRQQPHPEVAQLYMRLRSGDSAVDRLKKADKLEALKPNNYYSLLSVAEAALDAGEFSKARQKAEAAARMASRERVYLLLADIEEADTGDQGRVRHWMAHALKAPRDECWIADGQVSDKWMPISPVSGKIDAFEWKMPFGQLEGPVEEGAASPGETAVAALPPVTPSLTPVATSGTTRPAELHQPAEALNGTSTVEPSAPARAKPSVDITPAALTAAAPSSPAPATTTDDKIVEPFFGRPPDDPGVKDPNLQDLEPKTRLKLF</sequence>
<evidence type="ECO:0000256" key="4">
    <source>
        <dbReference type="ARBA" id="ARBA00023136"/>
    </source>
</evidence>
<feature type="compositionally biased region" description="Low complexity" evidence="5">
    <location>
        <begin position="501"/>
        <end position="518"/>
    </location>
</feature>
<feature type="compositionally biased region" description="Polar residues" evidence="5">
    <location>
        <begin position="457"/>
        <end position="468"/>
    </location>
</feature>
<dbReference type="EMBL" id="STGV01000004">
    <property type="protein sequence ID" value="THV22382.1"/>
    <property type="molecule type" value="Genomic_DNA"/>
</dbReference>
<dbReference type="InterPro" id="IPR010817">
    <property type="entry name" value="HemY_N"/>
</dbReference>
<reference evidence="8 9" key="1">
    <citation type="submission" date="2019-04" db="EMBL/GenBank/DDBJ databases">
        <title>Genome sequence of strain shin9-1.</title>
        <authorList>
            <person name="Gao J."/>
            <person name="Sun J."/>
        </authorList>
    </citation>
    <scope>NUCLEOTIDE SEQUENCE [LARGE SCALE GENOMIC DNA]</scope>
    <source>
        <strain evidence="9">shin9-1</strain>
    </source>
</reference>
<dbReference type="Pfam" id="PF07219">
    <property type="entry name" value="HemY_N"/>
    <property type="match status" value="1"/>
</dbReference>
<evidence type="ECO:0000256" key="1">
    <source>
        <dbReference type="ARBA" id="ARBA00004370"/>
    </source>
</evidence>
<gene>
    <name evidence="8" type="ORF">FAA97_13950</name>
</gene>
<feature type="domain" description="HemY N-terminal" evidence="7">
    <location>
        <begin position="29"/>
        <end position="136"/>
    </location>
</feature>
<dbReference type="SUPFAM" id="SSF48452">
    <property type="entry name" value="TPR-like"/>
    <property type="match status" value="2"/>
</dbReference>
<evidence type="ECO:0000256" key="2">
    <source>
        <dbReference type="ARBA" id="ARBA00022692"/>
    </source>
</evidence>
<comment type="subcellular location">
    <subcellularLocation>
        <location evidence="1">Membrane</location>
    </subcellularLocation>
</comment>
<dbReference type="PIRSF" id="PIRSF031802">
    <property type="entry name" value="UCP031802"/>
    <property type="match status" value="1"/>
</dbReference>
<dbReference type="AlphaFoldDB" id="A0A4S8P140"/>
<proteinExistence type="predicted"/>
<keyword evidence="9" id="KW-1185">Reference proteome</keyword>
<evidence type="ECO:0000256" key="6">
    <source>
        <dbReference type="SAM" id="Phobius"/>
    </source>
</evidence>